<protein>
    <recommendedName>
        <fullName evidence="4">Cnidarian restricted protein</fullName>
    </recommendedName>
</protein>
<dbReference type="EnsemblMetazoa" id="CLYHEMT003020.1">
    <property type="protein sequence ID" value="CLYHEMP003020.1"/>
    <property type="gene ID" value="CLYHEMG003020"/>
</dbReference>
<reference evidence="2" key="1">
    <citation type="submission" date="2021-01" db="UniProtKB">
        <authorList>
            <consortium name="EnsemblMetazoa"/>
        </authorList>
    </citation>
    <scope>IDENTIFICATION</scope>
</reference>
<dbReference type="EnsemblMetazoa" id="CLYHEMT003020.2">
    <property type="protein sequence ID" value="CLYHEMP003020.2"/>
    <property type="gene ID" value="CLYHEMG003020"/>
</dbReference>
<feature type="signal peptide" evidence="1">
    <location>
        <begin position="1"/>
        <end position="20"/>
    </location>
</feature>
<dbReference type="AlphaFoldDB" id="A0A7M5WQS3"/>
<keyword evidence="3" id="KW-1185">Reference proteome</keyword>
<sequence>MALPRLMFLGLILVASSVISRNITKRSVANYTVARNSSLSINKVFKRMVSSQSETGLQPKSDSEHVLNKRWTSQRSVANWWHSFDVRGWNMCPSGTYMTGLWRNNRHTWRGDSIVLIEEAECYTPPSYLRATAGERSCYTLNIWLHWDRDDRWAICRNGHYMNGIYNTKGSHLHNIEEFHCCKPKSHHTSWGHCYNQSVRRSLDEKGWSRCTYGYYMAGMYKGHCNDLYCIESFKCCRM</sequence>
<evidence type="ECO:0008006" key="4">
    <source>
        <dbReference type="Google" id="ProtNLM"/>
    </source>
</evidence>
<feature type="chain" id="PRO_5036401246" description="Cnidarian restricted protein" evidence="1">
    <location>
        <begin position="21"/>
        <end position="239"/>
    </location>
</feature>
<proteinExistence type="predicted"/>
<evidence type="ECO:0000313" key="2">
    <source>
        <dbReference type="EnsemblMetazoa" id="CLYHEMP003020.1"/>
    </source>
</evidence>
<accession>A0A7M5WQS3</accession>
<dbReference type="Proteomes" id="UP000594262">
    <property type="component" value="Unplaced"/>
</dbReference>
<keyword evidence="1" id="KW-0732">Signal</keyword>
<evidence type="ECO:0000256" key="1">
    <source>
        <dbReference type="SAM" id="SignalP"/>
    </source>
</evidence>
<organism evidence="2 3">
    <name type="scientific">Clytia hemisphaerica</name>
    <dbReference type="NCBI Taxonomy" id="252671"/>
    <lineage>
        <taxon>Eukaryota</taxon>
        <taxon>Metazoa</taxon>
        <taxon>Cnidaria</taxon>
        <taxon>Hydrozoa</taxon>
        <taxon>Hydroidolina</taxon>
        <taxon>Leptothecata</taxon>
        <taxon>Obeliida</taxon>
        <taxon>Clytiidae</taxon>
        <taxon>Clytia</taxon>
    </lineage>
</organism>
<name>A0A7M5WQS3_9CNID</name>
<dbReference type="OrthoDB" id="5984372at2759"/>
<evidence type="ECO:0000313" key="3">
    <source>
        <dbReference type="Proteomes" id="UP000594262"/>
    </source>
</evidence>